<dbReference type="InterPro" id="IPR056681">
    <property type="entry name" value="DUF7779"/>
</dbReference>
<dbReference type="PANTHER" id="PTHR46082">
    <property type="entry name" value="ATP/GTP-BINDING PROTEIN-RELATED"/>
    <property type="match status" value="1"/>
</dbReference>
<evidence type="ECO:0008006" key="5">
    <source>
        <dbReference type="Google" id="ProtNLM"/>
    </source>
</evidence>
<gene>
    <name evidence="3" type="ORF">LTR05_008027</name>
</gene>
<dbReference type="InterPro" id="IPR053137">
    <property type="entry name" value="NLR-like"/>
</dbReference>
<dbReference type="Proteomes" id="UP001309876">
    <property type="component" value="Unassembled WGS sequence"/>
</dbReference>
<feature type="domain" description="MalT-like TPR region" evidence="1">
    <location>
        <begin position="560"/>
        <end position="746"/>
    </location>
</feature>
<accession>A0AAN7STP2</accession>
<proteinExistence type="predicted"/>
<dbReference type="EMBL" id="JAVRRJ010000010">
    <property type="protein sequence ID" value="KAK5081233.1"/>
    <property type="molecule type" value="Genomic_DNA"/>
</dbReference>
<evidence type="ECO:0000313" key="3">
    <source>
        <dbReference type="EMBL" id="KAK5081233.1"/>
    </source>
</evidence>
<evidence type="ECO:0000259" key="1">
    <source>
        <dbReference type="Pfam" id="PF17874"/>
    </source>
</evidence>
<keyword evidence="4" id="KW-1185">Reference proteome</keyword>
<evidence type="ECO:0000313" key="4">
    <source>
        <dbReference type="Proteomes" id="UP001309876"/>
    </source>
</evidence>
<sequence length="805" mass="90194">MTRQPAQDITTAPRAACSPSPNALTGLQYPNVALTGQATAHLGDVNVYNQYYGNPTAQGSRSQPRPTIIIPFRRDVRDFVERDILKDLAERWSQPAACVAIVGLGGVGKTQIAIEHAYRCRDADLNMWIFWVHASSAERFQEGYKDIAATLQLTGWDNPQADILSMVQRWLSNEHNGRWTMVLDNADDSDVIFGLSDPKTDAQIATSSSSAPASSTNRSLSTYLPVSPNGSILITSRYRRVAEGLVDYHKDILELTAMTVEEAANLLSKKLGPDKNGTIEDDHICLVQELDCIPLAVSHAAAFILQRAPRMDVANYLQKLRSTDADRDRLLAVQGIRDARRDEKSTKSILTTWHISFEHIQIVQPSAARLLALMSLFDRQAIPEDLLVGRYSMASHSSWKPQSNQDSLQSTFEDDISTLEAYSLIKSAASDNLFTMHRLVQHSTQKWLELQDKLLDWQERFVQILINACPPDAGLKNWSRWQALWPHVRTATAYSLLDKDILTGWAQLLYSASRYGTHHGQLKVAEDMARKSLNIYENIYGLNPVCTSRIVRIVDLVTHTLCFEGDFAQAEKMARLALEGIRNNLGPNDHETVLIMATLAEILRKRGRHQQAEDLLREALKETAKLPVAELDVLILVGQLADVLTDQDKFDEAAELHRHAFSEFQKIYGNEHPTTLLSMTCISRVLYAQGRYKDAEEMLLQTLPLQEKVLGAHNGVTLRSVVYLAWVLYKKGDFADALPLFRRAASGFERMLGADHASVMNCKERLASCTEAIKDVELAERHGPIPSRPRDASHVLEVEQCLEND</sequence>
<dbReference type="SUPFAM" id="SSF48452">
    <property type="entry name" value="TPR-like"/>
    <property type="match status" value="2"/>
</dbReference>
<dbReference type="InterPro" id="IPR011990">
    <property type="entry name" value="TPR-like_helical_dom_sf"/>
</dbReference>
<dbReference type="InterPro" id="IPR041617">
    <property type="entry name" value="TPR_MalT"/>
</dbReference>
<evidence type="ECO:0000259" key="2">
    <source>
        <dbReference type="Pfam" id="PF25000"/>
    </source>
</evidence>
<dbReference type="Gene3D" id="1.25.40.10">
    <property type="entry name" value="Tetratricopeptide repeat domain"/>
    <property type="match status" value="2"/>
</dbReference>
<feature type="domain" description="DUF7779" evidence="2">
    <location>
        <begin position="363"/>
        <end position="448"/>
    </location>
</feature>
<name>A0AAN7STP2_9EURO</name>
<protein>
    <recommendedName>
        <fullName evidence="5">Kinesin light chain</fullName>
    </recommendedName>
</protein>
<dbReference type="Pfam" id="PF17874">
    <property type="entry name" value="TPR_MalT"/>
    <property type="match status" value="1"/>
</dbReference>
<dbReference type="SUPFAM" id="SSF52540">
    <property type="entry name" value="P-loop containing nucleoside triphosphate hydrolases"/>
    <property type="match status" value="1"/>
</dbReference>
<comment type="caution">
    <text evidence="3">The sequence shown here is derived from an EMBL/GenBank/DDBJ whole genome shotgun (WGS) entry which is preliminary data.</text>
</comment>
<dbReference type="AlphaFoldDB" id="A0AAN7STP2"/>
<dbReference type="Pfam" id="PF25000">
    <property type="entry name" value="DUF7779"/>
    <property type="match status" value="1"/>
</dbReference>
<dbReference type="InterPro" id="IPR027417">
    <property type="entry name" value="P-loop_NTPase"/>
</dbReference>
<dbReference type="Gene3D" id="3.40.50.300">
    <property type="entry name" value="P-loop containing nucleotide triphosphate hydrolases"/>
    <property type="match status" value="1"/>
</dbReference>
<organism evidence="3 4">
    <name type="scientific">Lithohypha guttulata</name>
    <dbReference type="NCBI Taxonomy" id="1690604"/>
    <lineage>
        <taxon>Eukaryota</taxon>
        <taxon>Fungi</taxon>
        <taxon>Dikarya</taxon>
        <taxon>Ascomycota</taxon>
        <taxon>Pezizomycotina</taxon>
        <taxon>Eurotiomycetes</taxon>
        <taxon>Chaetothyriomycetidae</taxon>
        <taxon>Chaetothyriales</taxon>
        <taxon>Trichomeriaceae</taxon>
        <taxon>Lithohypha</taxon>
    </lineage>
</organism>
<reference evidence="3 4" key="1">
    <citation type="submission" date="2023-08" db="EMBL/GenBank/DDBJ databases">
        <title>Black Yeasts Isolated from many extreme environments.</title>
        <authorList>
            <person name="Coleine C."/>
            <person name="Stajich J.E."/>
            <person name="Selbmann L."/>
        </authorList>
    </citation>
    <scope>NUCLEOTIDE SEQUENCE [LARGE SCALE GENOMIC DNA]</scope>
    <source>
        <strain evidence="3 4">CCFEE 5910</strain>
    </source>
</reference>
<dbReference type="PANTHER" id="PTHR46082:SF6">
    <property type="entry name" value="AAA+ ATPASE DOMAIN-CONTAINING PROTEIN-RELATED"/>
    <property type="match status" value="1"/>
</dbReference>